<feature type="chain" id="PRO_5023087546" description="Secreted protein" evidence="1">
    <location>
        <begin position="20"/>
        <end position="84"/>
    </location>
</feature>
<organism evidence="2 3">
    <name type="scientific">Portunus trituberculatus</name>
    <name type="common">Swimming crab</name>
    <name type="synonym">Neptunus trituberculatus</name>
    <dbReference type="NCBI Taxonomy" id="210409"/>
    <lineage>
        <taxon>Eukaryota</taxon>
        <taxon>Metazoa</taxon>
        <taxon>Ecdysozoa</taxon>
        <taxon>Arthropoda</taxon>
        <taxon>Crustacea</taxon>
        <taxon>Multicrustacea</taxon>
        <taxon>Malacostraca</taxon>
        <taxon>Eumalacostraca</taxon>
        <taxon>Eucarida</taxon>
        <taxon>Decapoda</taxon>
        <taxon>Pleocyemata</taxon>
        <taxon>Brachyura</taxon>
        <taxon>Eubrachyura</taxon>
        <taxon>Portunoidea</taxon>
        <taxon>Portunidae</taxon>
        <taxon>Portuninae</taxon>
        <taxon>Portunus</taxon>
    </lineage>
</organism>
<sequence length="84" mass="9264">MLRGISGVLCSYFLQSLWVSTIFKSLPVSPITGTTEACHVLLPPLLDLGVTLLWASVKRCRSNECLLMFSERATCKSHVVGFCM</sequence>
<evidence type="ECO:0000313" key="2">
    <source>
        <dbReference type="EMBL" id="MPC51737.1"/>
    </source>
</evidence>
<name>A0A5B7G2F3_PORTR</name>
<evidence type="ECO:0000313" key="3">
    <source>
        <dbReference type="Proteomes" id="UP000324222"/>
    </source>
</evidence>
<evidence type="ECO:0008006" key="4">
    <source>
        <dbReference type="Google" id="ProtNLM"/>
    </source>
</evidence>
<keyword evidence="1" id="KW-0732">Signal</keyword>
<evidence type="ECO:0000256" key="1">
    <source>
        <dbReference type="SAM" id="SignalP"/>
    </source>
</evidence>
<keyword evidence="3" id="KW-1185">Reference proteome</keyword>
<dbReference type="Proteomes" id="UP000324222">
    <property type="component" value="Unassembled WGS sequence"/>
</dbReference>
<comment type="caution">
    <text evidence="2">The sequence shown here is derived from an EMBL/GenBank/DDBJ whole genome shotgun (WGS) entry which is preliminary data.</text>
</comment>
<proteinExistence type="predicted"/>
<reference evidence="2 3" key="1">
    <citation type="submission" date="2019-05" db="EMBL/GenBank/DDBJ databases">
        <title>Another draft genome of Portunus trituberculatus and its Hox gene families provides insights of decapod evolution.</title>
        <authorList>
            <person name="Jeong J.-H."/>
            <person name="Song I."/>
            <person name="Kim S."/>
            <person name="Choi T."/>
            <person name="Kim D."/>
            <person name="Ryu S."/>
            <person name="Kim W."/>
        </authorList>
    </citation>
    <scope>NUCLEOTIDE SEQUENCE [LARGE SCALE GENOMIC DNA]</scope>
    <source>
        <tissue evidence="2">Muscle</tissue>
    </source>
</reference>
<feature type="signal peptide" evidence="1">
    <location>
        <begin position="1"/>
        <end position="19"/>
    </location>
</feature>
<dbReference type="AlphaFoldDB" id="A0A5B7G2F3"/>
<protein>
    <recommendedName>
        <fullName evidence="4">Secreted protein</fullName>
    </recommendedName>
</protein>
<gene>
    <name evidence="2" type="ORF">E2C01_045589</name>
</gene>
<dbReference type="EMBL" id="VSRR010010374">
    <property type="protein sequence ID" value="MPC51737.1"/>
    <property type="molecule type" value="Genomic_DNA"/>
</dbReference>
<accession>A0A5B7G2F3</accession>